<dbReference type="Proteomes" id="UP000682733">
    <property type="component" value="Unassembled WGS sequence"/>
</dbReference>
<gene>
    <name evidence="1" type="ORF">OVA965_LOCUS37771</name>
    <name evidence="2" type="ORF">TMI583_LOCUS38889</name>
</gene>
<evidence type="ECO:0000313" key="1">
    <source>
        <dbReference type="EMBL" id="CAF1520651.1"/>
    </source>
</evidence>
<reference evidence="2" key="1">
    <citation type="submission" date="2021-02" db="EMBL/GenBank/DDBJ databases">
        <authorList>
            <person name="Nowell W R."/>
        </authorList>
    </citation>
    <scope>NUCLEOTIDE SEQUENCE</scope>
</reference>
<dbReference type="EMBL" id="CAJOBA010058391">
    <property type="protein sequence ID" value="CAF4307614.1"/>
    <property type="molecule type" value="Genomic_DNA"/>
</dbReference>
<dbReference type="EMBL" id="CAJNOK010036248">
    <property type="protein sequence ID" value="CAF1520651.1"/>
    <property type="molecule type" value="Genomic_DNA"/>
</dbReference>
<comment type="caution">
    <text evidence="2">The sequence shown here is derived from an EMBL/GenBank/DDBJ whole genome shotgun (WGS) entry which is preliminary data.</text>
</comment>
<organism evidence="2 3">
    <name type="scientific">Didymodactylos carnosus</name>
    <dbReference type="NCBI Taxonomy" id="1234261"/>
    <lineage>
        <taxon>Eukaryota</taxon>
        <taxon>Metazoa</taxon>
        <taxon>Spiralia</taxon>
        <taxon>Gnathifera</taxon>
        <taxon>Rotifera</taxon>
        <taxon>Eurotatoria</taxon>
        <taxon>Bdelloidea</taxon>
        <taxon>Philodinida</taxon>
        <taxon>Philodinidae</taxon>
        <taxon>Didymodactylos</taxon>
    </lineage>
</organism>
<name>A0A8S2U026_9BILA</name>
<dbReference type="Proteomes" id="UP000677228">
    <property type="component" value="Unassembled WGS sequence"/>
</dbReference>
<sequence length="138" mass="16034">MLDYQSVNAPNQHDLVKLHLTTAKELYEESGKDGRRHLSRTTEKLADIEAKLKEYGLAHEHFNMALKLHQDLLREYEGKLNNEAANSTENNNNISIARERYELTIKFLGLDDTKMIEILKDEIKVIEKKLSNLQILMK</sequence>
<dbReference type="AlphaFoldDB" id="A0A8S2U026"/>
<accession>A0A8S2U026</accession>
<evidence type="ECO:0000313" key="2">
    <source>
        <dbReference type="EMBL" id="CAF4307614.1"/>
    </source>
</evidence>
<evidence type="ECO:0000313" key="3">
    <source>
        <dbReference type="Proteomes" id="UP000682733"/>
    </source>
</evidence>
<protein>
    <submittedName>
        <fullName evidence="2">Uncharacterized protein</fullName>
    </submittedName>
</protein>
<proteinExistence type="predicted"/>